<accession>A0A5N5WU49</accession>
<organism evidence="2 3">
    <name type="scientific">Aspergillus leporis</name>
    <dbReference type="NCBI Taxonomy" id="41062"/>
    <lineage>
        <taxon>Eukaryota</taxon>
        <taxon>Fungi</taxon>
        <taxon>Dikarya</taxon>
        <taxon>Ascomycota</taxon>
        <taxon>Pezizomycotina</taxon>
        <taxon>Eurotiomycetes</taxon>
        <taxon>Eurotiomycetidae</taxon>
        <taxon>Eurotiales</taxon>
        <taxon>Aspergillaceae</taxon>
        <taxon>Aspergillus</taxon>
        <taxon>Aspergillus subgen. Circumdati</taxon>
    </lineage>
</organism>
<dbReference type="SUPFAM" id="SSF53901">
    <property type="entry name" value="Thiolase-like"/>
    <property type="match status" value="1"/>
</dbReference>
<sequence>MTITNGSKRIQDAPEPIAIVSAACRLPAHVNSPHKLWELLQSDGTAVSNEVPKSRFSTEGHFDGPGRPGTMKALSGMIIEGINPAAFDVSFSNLTRADATAMESQQRQLFEVV</sequence>
<reference evidence="2 3" key="1">
    <citation type="submission" date="2019-04" db="EMBL/GenBank/DDBJ databases">
        <title>Friends and foes A comparative genomics study of 23 Aspergillus species from section Flavi.</title>
        <authorList>
            <consortium name="DOE Joint Genome Institute"/>
            <person name="Kjaerbolling I."/>
            <person name="Vesth T."/>
            <person name="Frisvad J.C."/>
            <person name="Nybo J.L."/>
            <person name="Theobald S."/>
            <person name="Kildgaard S."/>
            <person name="Isbrandt T."/>
            <person name="Kuo A."/>
            <person name="Sato A."/>
            <person name="Lyhne E.K."/>
            <person name="Kogle M.E."/>
            <person name="Wiebenga A."/>
            <person name="Kun R.S."/>
            <person name="Lubbers R.J."/>
            <person name="Makela M.R."/>
            <person name="Barry K."/>
            <person name="Chovatia M."/>
            <person name="Clum A."/>
            <person name="Daum C."/>
            <person name="Haridas S."/>
            <person name="He G."/>
            <person name="LaButti K."/>
            <person name="Lipzen A."/>
            <person name="Mondo S."/>
            <person name="Riley R."/>
            <person name="Salamov A."/>
            <person name="Simmons B.A."/>
            <person name="Magnuson J.K."/>
            <person name="Henrissat B."/>
            <person name="Mortensen U.H."/>
            <person name="Larsen T.O."/>
            <person name="Devries R.P."/>
            <person name="Grigoriev I.V."/>
            <person name="Machida M."/>
            <person name="Baker S.E."/>
            <person name="Andersen M.R."/>
        </authorList>
    </citation>
    <scope>NUCLEOTIDE SEQUENCE [LARGE SCALE GENOMIC DNA]</scope>
    <source>
        <strain evidence="2 3">CBS 151.66</strain>
    </source>
</reference>
<name>A0A5N5WU49_9EURO</name>
<dbReference type="InterPro" id="IPR016039">
    <property type="entry name" value="Thiolase-like"/>
</dbReference>
<dbReference type="PANTHER" id="PTHR43775">
    <property type="entry name" value="FATTY ACID SYNTHASE"/>
    <property type="match status" value="1"/>
</dbReference>
<dbReference type="EMBL" id="ML732278">
    <property type="protein sequence ID" value="KAB8071247.1"/>
    <property type="molecule type" value="Genomic_DNA"/>
</dbReference>
<evidence type="ECO:0000313" key="2">
    <source>
        <dbReference type="EMBL" id="KAB8071247.1"/>
    </source>
</evidence>
<dbReference type="Pfam" id="PF00109">
    <property type="entry name" value="ketoacyl-synt"/>
    <property type="match status" value="1"/>
</dbReference>
<dbReference type="OrthoDB" id="329835at2759"/>
<dbReference type="PANTHER" id="PTHR43775:SF18">
    <property type="entry name" value="ENZYME, PUTATIVE (JCVI)-RELATED"/>
    <property type="match status" value="1"/>
</dbReference>
<keyword evidence="3" id="KW-1185">Reference proteome</keyword>
<evidence type="ECO:0000313" key="3">
    <source>
        <dbReference type="Proteomes" id="UP000326565"/>
    </source>
</evidence>
<dbReference type="InterPro" id="IPR014030">
    <property type="entry name" value="Ketoacyl_synth_N"/>
</dbReference>
<dbReference type="Proteomes" id="UP000326565">
    <property type="component" value="Unassembled WGS sequence"/>
</dbReference>
<feature type="domain" description="Beta-ketoacyl synthase-like N-terminal" evidence="1">
    <location>
        <begin position="15"/>
        <end position="112"/>
    </location>
</feature>
<dbReference type="GO" id="GO:0006633">
    <property type="term" value="P:fatty acid biosynthetic process"/>
    <property type="evidence" value="ECO:0007669"/>
    <property type="project" value="TreeGrafter"/>
</dbReference>
<gene>
    <name evidence="2" type="ORF">BDV29DRAFT_159668</name>
</gene>
<proteinExistence type="predicted"/>
<dbReference type="Gene3D" id="3.40.47.10">
    <property type="match status" value="1"/>
</dbReference>
<protein>
    <recommendedName>
        <fullName evidence="1">Beta-ketoacyl synthase-like N-terminal domain-containing protein</fullName>
    </recommendedName>
</protein>
<dbReference type="GO" id="GO:0044550">
    <property type="term" value="P:secondary metabolite biosynthetic process"/>
    <property type="evidence" value="ECO:0007669"/>
    <property type="project" value="TreeGrafter"/>
</dbReference>
<dbReference type="InterPro" id="IPR050091">
    <property type="entry name" value="PKS_NRPS_Biosynth_Enz"/>
</dbReference>
<dbReference type="AlphaFoldDB" id="A0A5N5WU49"/>
<evidence type="ECO:0000259" key="1">
    <source>
        <dbReference type="Pfam" id="PF00109"/>
    </source>
</evidence>
<dbReference type="GO" id="GO:0004312">
    <property type="term" value="F:fatty acid synthase activity"/>
    <property type="evidence" value="ECO:0007669"/>
    <property type="project" value="TreeGrafter"/>
</dbReference>